<name>A0AAC8Q310_9BACT</name>
<dbReference type="InterPro" id="IPR003737">
    <property type="entry name" value="GlcNAc_PI_deacetylase-related"/>
</dbReference>
<keyword evidence="4" id="KW-1185">Reference proteome</keyword>
<evidence type="ECO:0000313" key="3">
    <source>
        <dbReference type="Proteomes" id="UP000035579"/>
    </source>
</evidence>
<dbReference type="KEGG" id="age:AA314_01771"/>
<dbReference type="Proteomes" id="UP000256345">
    <property type="component" value="Unassembled WGS sequence"/>
</dbReference>
<evidence type="ECO:0000313" key="1">
    <source>
        <dbReference type="EMBL" id="AKJ00145.1"/>
    </source>
</evidence>
<reference evidence="1 3" key="1">
    <citation type="submission" date="2015-05" db="EMBL/GenBank/DDBJ databases">
        <title>Genome assembly of Archangium gephyra DSM 2261.</title>
        <authorList>
            <person name="Sharma G."/>
            <person name="Subramanian S."/>
        </authorList>
    </citation>
    <scope>NUCLEOTIDE SEQUENCE [LARGE SCALE GENOMIC DNA]</scope>
    <source>
        <strain evidence="1 3">DSM 2261</strain>
    </source>
</reference>
<organism evidence="1 3">
    <name type="scientific">Archangium gephyra</name>
    <dbReference type="NCBI Taxonomy" id="48"/>
    <lineage>
        <taxon>Bacteria</taxon>
        <taxon>Pseudomonadati</taxon>
        <taxon>Myxococcota</taxon>
        <taxon>Myxococcia</taxon>
        <taxon>Myxococcales</taxon>
        <taxon>Cystobacterineae</taxon>
        <taxon>Archangiaceae</taxon>
        <taxon>Archangium</taxon>
    </lineage>
</organism>
<dbReference type="EMBL" id="QUMU01000004">
    <property type="protein sequence ID" value="REG33156.1"/>
    <property type="molecule type" value="Genomic_DNA"/>
</dbReference>
<sequence>MRPPDEATSLDRYLGGDGRTVGDILAPLRLPPQALRGSVLFVSAHPNDEVLGASWLLRRSPGCHVVHVTDGAPRDPALRAPGAPSAREAYARIREEEAFAALALAGVQRDNLFSLGAVEQEAALDLATLTGCLVALIKALRPALLVTHPYEGRHPDNDSAAFMAHAAVALLARAGRTPPALLEMAPGFLPAPDGRPVASVAFTEAECATKQRMLACYASQAGALESFPVGSEHYRAAPRYDFTRPPHEGALQYEASGSRMTGARWRELARAALETLKLPEAPWH</sequence>
<dbReference type="Gene3D" id="3.40.50.10320">
    <property type="entry name" value="LmbE-like"/>
    <property type="match status" value="1"/>
</dbReference>
<dbReference type="InterPro" id="IPR024078">
    <property type="entry name" value="LmbE-like_dom_sf"/>
</dbReference>
<dbReference type="PANTHER" id="PTHR12993:SF11">
    <property type="entry name" value="N-ACETYLGLUCOSAMINYL-PHOSPHATIDYLINOSITOL DE-N-ACETYLASE"/>
    <property type="match status" value="1"/>
</dbReference>
<dbReference type="Pfam" id="PF02585">
    <property type="entry name" value="PIG-L"/>
    <property type="match status" value="1"/>
</dbReference>
<protein>
    <submittedName>
        <fullName evidence="2">LmbE family N-acetylglucosaminyl deacetylase</fullName>
    </submittedName>
</protein>
<dbReference type="EMBL" id="CP011509">
    <property type="protein sequence ID" value="AKJ00145.1"/>
    <property type="molecule type" value="Genomic_DNA"/>
</dbReference>
<accession>A0AAC8Q310</accession>
<dbReference type="GO" id="GO:0016811">
    <property type="term" value="F:hydrolase activity, acting on carbon-nitrogen (but not peptide) bonds, in linear amides"/>
    <property type="evidence" value="ECO:0007669"/>
    <property type="project" value="TreeGrafter"/>
</dbReference>
<evidence type="ECO:0000313" key="4">
    <source>
        <dbReference type="Proteomes" id="UP000256345"/>
    </source>
</evidence>
<gene>
    <name evidence="1" type="ORF">AA314_01771</name>
    <name evidence="2" type="ORF">ATI61_104446</name>
</gene>
<dbReference type="PANTHER" id="PTHR12993">
    <property type="entry name" value="N-ACETYLGLUCOSAMINYL-PHOSPHATIDYLINOSITOL DE-N-ACETYLASE-RELATED"/>
    <property type="match status" value="1"/>
</dbReference>
<dbReference type="Proteomes" id="UP000035579">
    <property type="component" value="Chromosome"/>
</dbReference>
<dbReference type="RefSeq" id="WP_082175030.1">
    <property type="nucleotide sequence ID" value="NZ_CP011509.1"/>
</dbReference>
<dbReference type="AlphaFoldDB" id="A0AAC8Q310"/>
<reference evidence="2 4" key="2">
    <citation type="submission" date="2018-08" db="EMBL/GenBank/DDBJ databases">
        <title>Genomic Encyclopedia of Archaeal and Bacterial Type Strains, Phase II (KMG-II): from individual species to whole genera.</title>
        <authorList>
            <person name="Goeker M."/>
        </authorList>
    </citation>
    <scope>NUCLEOTIDE SEQUENCE [LARGE SCALE GENOMIC DNA]</scope>
    <source>
        <strain evidence="2 4">DSM 2261</strain>
    </source>
</reference>
<proteinExistence type="predicted"/>
<evidence type="ECO:0000313" key="2">
    <source>
        <dbReference type="EMBL" id="REG33156.1"/>
    </source>
</evidence>
<dbReference type="SUPFAM" id="SSF102588">
    <property type="entry name" value="LmbE-like"/>
    <property type="match status" value="1"/>
</dbReference>